<keyword evidence="1 7" id="KW-0732">Signal</keyword>
<dbReference type="OMA" id="HVSPQRH"/>
<feature type="compositionally biased region" description="Basic residues" evidence="5">
    <location>
        <begin position="963"/>
        <end position="992"/>
    </location>
</feature>
<sequence length="1009" mass="109603">MIQPLLLIRLSLAVLLSANVLLAQNPVEIQFQIDPVLVQTGTEISFTVLTVPQVLSLTWEYQGGIAIGLWTGGTAVVNTVPQFQGRVTITATQLRIGSAELRDAGNYTAIVVPVATTGMTSNSRSIQLRVFDPVAGVSLIVPTIAVEGRNVSLSCTWTAGTETTVQWGKGGAPITPDSRITISGGSLVIDPARRDDAGEYSCTVSNPVSGQTARQSLTIFYGPDTPVVTKDSPKECVGGGDVLVGQTVRLTCTSDSLPPALFSWQRDGQTVTSGQLGDGVLTIQTFSTNESGRYVCTARNSITGGTSAQGTDLAIVGTCLDGGEVAGIVIGSVLLIIIIVLLILLIVFLLRRRRRERSEQRNTAVVQKTNADPIPIPPDPRPNGARELGQGPHPPLHYTQTRNPDHIHTAVPTDRGIPQTLPLNNLLFSDTHQRNNHTHANGLQHSAIQNTNSYLHNGIDNLAFTHNDVHNTNTLPNTQQHKSNIFIQQSAAQDGTQPPVVQVSLNTSPQTAQHNNNAQMPTIHVNLNSYPTNGQQTQQDGFFSPANTANVNASHAQQNLSYTGQLNPRMPSGQLYPSDPQLNGHIDAAPRAEPGLIPTGYTHLNRNTISQRNADTQTYQEDTGHRRRTDRNPDRHDATPSSSRRQMPWDRLRGTPSYPHGTHQRGRLSPEYPSETDYTTHPPLRDAREPNRLQPPPQSQNLLRSRHEAPSADRLSRSADLRSPNTQSLTQLEAAHNTHRSPHIQRESAQRDIRGLPRSQNSPRQEATHSNNPQALPLLSQQASAGPSAVSQAPTMQQRLTVAQGADTRVLADPNHLPQAHMAHQHRAAPIQTPPQGLDTQPQPVIPGANQRSQGGTAPVPYHSAQLNPSNLTQDALKTHTARSQVFPNRNQQTQAALQHRGPEARAPAAVAQHPPPPPPVIPLSQFQTLPKTRDQHKSPTRGPQPSRPPAQQRRTATMADNRHHHPGHGHVHATGHRHARAQAHPHGHGHAAHFTSPRQQQAHRGRPR</sequence>
<feature type="signal peptide" evidence="7">
    <location>
        <begin position="1"/>
        <end position="23"/>
    </location>
</feature>
<dbReference type="InterPro" id="IPR003598">
    <property type="entry name" value="Ig_sub2"/>
</dbReference>
<dbReference type="Pfam" id="PF13927">
    <property type="entry name" value="Ig_3"/>
    <property type="match status" value="2"/>
</dbReference>
<keyword evidence="10" id="KW-1185">Reference proteome</keyword>
<dbReference type="CDD" id="cd00096">
    <property type="entry name" value="Ig"/>
    <property type="match status" value="2"/>
</dbReference>
<dbReference type="AlphaFoldDB" id="A0A665UUR9"/>
<dbReference type="Ensembl" id="ENSENLT00000023771.1">
    <property type="protein sequence ID" value="ENSENLP00000022999.1"/>
    <property type="gene ID" value="ENSENLG00000010435.1"/>
</dbReference>
<keyword evidence="6" id="KW-0812">Transmembrane</keyword>
<feature type="compositionally biased region" description="Polar residues" evidence="5">
    <location>
        <begin position="883"/>
        <end position="897"/>
    </location>
</feature>
<accession>A0A665UUR9</accession>
<feature type="domain" description="Ig-like" evidence="8">
    <location>
        <begin position="226"/>
        <end position="314"/>
    </location>
</feature>
<feature type="compositionally biased region" description="Basic and acidic residues" evidence="5">
    <location>
        <begin position="705"/>
        <end position="720"/>
    </location>
</feature>
<dbReference type="SMART" id="SM00408">
    <property type="entry name" value="IGc2"/>
    <property type="match status" value="2"/>
</dbReference>
<evidence type="ECO:0000259" key="8">
    <source>
        <dbReference type="PROSITE" id="PS50835"/>
    </source>
</evidence>
<dbReference type="PANTHER" id="PTHR44337">
    <property type="entry name" value="CARCINOEMBRYONIC ANTIGEN-RELATED CELL ADHESION MOLECULE 8"/>
    <property type="match status" value="1"/>
</dbReference>
<keyword evidence="3" id="KW-0325">Glycoprotein</keyword>
<keyword evidence="6" id="KW-0472">Membrane</keyword>
<dbReference type="SMART" id="SM00409">
    <property type="entry name" value="IG"/>
    <property type="match status" value="3"/>
</dbReference>
<reference evidence="9" key="3">
    <citation type="submission" date="2025-09" db="UniProtKB">
        <authorList>
            <consortium name="Ensembl"/>
        </authorList>
    </citation>
    <scope>IDENTIFICATION</scope>
</reference>
<feature type="domain" description="Ig-like" evidence="8">
    <location>
        <begin position="133"/>
        <end position="218"/>
    </location>
</feature>
<feature type="compositionally biased region" description="Polar residues" evidence="5">
    <location>
        <begin position="834"/>
        <end position="843"/>
    </location>
</feature>
<feature type="compositionally biased region" description="Low complexity" evidence="5">
    <location>
        <begin position="942"/>
        <end position="955"/>
    </location>
</feature>
<evidence type="ECO:0000256" key="3">
    <source>
        <dbReference type="ARBA" id="ARBA00023180"/>
    </source>
</evidence>
<feature type="region of interest" description="Disordered" evidence="5">
    <location>
        <begin position="883"/>
        <end position="1009"/>
    </location>
</feature>
<evidence type="ECO:0000256" key="6">
    <source>
        <dbReference type="SAM" id="Phobius"/>
    </source>
</evidence>
<dbReference type="PROSITE" id="PS50835">
    <property type="entry name" value="IG_LIKE"/>
    <property type="match status" value="2"/>
</dbReference>
<dbReference type="PANTHER" id="PTHR44337:SF22">
    <property type="entry name" value="HEPACAM FAMILY MEMBER 2-LIKE"/>
    <property type="match status" value="1"/>
</dbReference>
<dbReference type="InterPro" id="IPR013783">
    <property type="entry name" value="Ig-like_fold"/>
</dbReference>
<dbReference type="InterPro" id="IPR007110">
    <property type="entry name" value="Ig-like_dom"/>
</dbReference>
<protein>
    <submittedName>
        <fullName evidence="9">Uncharacterized LOC115045305</fullName>
    </submittedName>
</protein>
<reference evidence="9" key="2">
    <citation type="submission" date="2025-08" db="UniProtKB">
        <authorList>
            <consortium name="Ensembl"/>
        </authorList>
    </citation>
    <scope>IDENTIFICATION</scope>
</reference>
<evidence type="ECO:0000256" key="5">
    <source>
        <dbReference type="SAM" id="MobiDB-lite"/>
    </source>
</evidence>
<evidence type="ECO:0000313" key="10">
    <source>
        <dbReference type="Proteomes" id="UP000472264"/>
    </source>
</evidence>
<dbReference type="Proteomes" id="UP000472264">
    <property type="component" value="Chromosome 6"/>
</dbReference>
<feature type="compositionally biased region" description="Polar residues" evidence="5">
    <location>
        <begin position="758"/>
        <end position="772"/>
    </location>
</feature>
<reference evidence="9" key="1">
    <citation type="submission" date="2021-04" db="EMBL/GenBank/DDBJ databases">
        <authorList>
            <consortium name="Wellcome Sanger Institute Data Sharing"/>
        </authorList>
    </citation>
    <scope>NUCLEOTIDE SEQUENCE [LARGE SCALE GENOMIC DNA]</scope>
</reference>
<feature type="compositionally biased region" description="Polar residues" evidence="5">
    <location>
        <begin position="602"/>
        <end position="621"/>
    </location>
</feature>
<gene>
    <name evidence="9" type="primary">si:dkeyp-97a10.3</name>
</gene>
<dbReference type="InterPro" id="IPR052598">
    <property type="entry name" value="IgSF_CEA-related"/>
</dbReference>
<evidence type="ECO:0000256" key="7">
    <source>
        <dbReference type="SAM" id="SignalP"/>
    </source>
</evidence>
<feature type="region of interest" description="Disordered" evidence="5">
    <location>
        <begin position="821"/>
        <end position="868"/>
    </location>
</feature>
<keyword evidence="4" id="KW-0393">Immunoglobulin domain</keyword>
<evidence type="ECO:0000256" key="2">
    <source>
        <dbReference type="ARBA" id="ARBA00023157"/>
    </source>
</evidence>
<keyword evidence="6" id="KW-1133">Transmembrane helix</keyword>
<evidence type="ECO:0000313" key="9">
    <source>
        <dbReference type="Ensembl" id="ENSENLP00000022999.1"/>
    </source>
</evidence>
<feature type="transmembrane region" description="Helical" evidence="6">
    <location>
        <begin position="325"/>
        <end position="350"/>
    </location>
</feature>
<dbReference type="SUPFAM" id="SSF48726">
    <property type="entry name" value="Immunoglobulin"/>
    <property type="match status" value="3"/>
</dbReference>
<proteinExistence type="predicted"/>
<evidence type="ECO:0000256" key="1">
    <source>
        <dbReference type="ARBA" id="ARBA00022729"/>
    </source>
</evidence>
<feature type="chain" id="PRO_5025534732" evidence="7">
    <location>
        <begin position="24"/>
        <end position="1009"/>
    </location>
</feature>
<feature type="compositionally biased region" description="Basic and acidic residues" evidence="5">
    <location>
        <begin position="744"/>
        <end position="755"/>
    </location>
</feature>
<keyword evidence="2" id="KW-1015">Disulfide bond</keyword>
<dbReference type="Gene3D" id="2.60.40.10">
    <property type="entry name" value="Immunoglobulins"/>
    <property type="match status" value="3"/>
</dbReference>
<name>A0A665UUR9_ECHNA</name>
<organism evidence="9 10">
    <name type="scientific">Echeneis naucrates</name>
    <name type="common">Live sharksucker</name>
    <dbReference type="NCBI Taxonomy" id="173247"/>
    <lineage>
        <taxon>Eukaryota</taxon>
        <taxon>Metazoa</taxon>
        <taxon>Chordata</taxon>
        <taxon>Craniata</taxon>
        <taxon>Vertebrata</taxon>
        <taxon>Euteleostomi</taxon>
        <taxon>Actinopterygii</taxon>
        <taxon>Neopterygii</taxon>
        <taxon>Teleostei</taxon>
        <taxon>Neoteleostei</taxon>
        <taxon>Acanthomorphata</taxon>
        <taxon>Carangaria</taxon>
        <taxon>Carangiformes</taxon>
        <taxon>Echeneidae</taxon>
        <taxon>Echeneis</taxon>
    </lineage>
</organism>
<dbReference type="InterPro" id="IPR003599">
    <property type="entry name" value="Ig_sub"/>
</dbReference>
<dbReference type="InParanoid" id="A0A665UUR9"/>
<dbReference type="InterPro" id="IPR036179">
    <property type="entry name" value="Ig-like_dom_sf"/>
</dbReference>
<feature type="region of interest" description="Disordered" evidence="5">
    <location>
        <begin position="358"/>
        <end position="415"/>
    </location>
</feature>
<evidence type="ECO:0000256" key="4">
    <source>
        <dbReference type="ARBA" id="ARBA00023319"/>
    </source>
</evidence>
<feature type="region of interest" description="Disordered" evidence="5">
    <location>
        <begin position="563"/>
        <end position="772"/>
    </location>
</feature>